<reference evidence="3" key="2">
    <citation type="submission" date="2015-06" db="UniProtKB">
        <authorList>
            <consortium name="EnsemblPlants"/>
        </authorList>
    </citation>
    <scope>IDENTIFICATION</scope>
    <source>
        <strain evidence="3">DM1-3 516 R44</strain>
    </source>
</reference>
<evidence type="ECO:0000313" key="4">
    <source>
        <dbReference type="Proteomes" id="UP000011115"/>
    </source>
</evidence>
<dbReference type="SUPFAM" id="SSF52540">
    <property type="entry name" value="P-loop containing nucleoside triphosphate hydrolases"/>
    <property type="match status" value="1"/>
</dbReference>
<sequence length="251" mass="28108">MYSRGCFYGWCPNLKSRYSLSRRAKKITLELTKLQTEGDRPVQSEAICSDNSEELASRKLKEEEIIAAMRDDRFTMIGICGLGGVGKTTLAEKIRQKVKQQGFFKDVVMHGALQHLIPPPINHGHLPVFQSVAPTSDRCIKENARVSTVGRLKDPHQEANVQRMAPVGQHTMEKSMTAGSGETEESRNSGFSLFSFTPDPFSLKEGMVRNLSSNLTTNHIADESGCNKKEPIEEYNPFANRIEFPFSDIVR</sequence>
<evidence type="ECO:0000259" key="2">
    <source>
        <dbReference type="Pfam" id="PF00931"/>
    </source>
</evidence>
<dbReference type="Gramene" id="PGSC0003DMT400006328">
    <property type="protein sequence ID" value="PGSC0003DMT400006328"/>
    <property type="gene ID" value="PGSC0003DMG400002474"/>
</dbReference>
<dbReference type="HOGENOM" id="CLU_1108642_0_0_1"/>
<name>M0ZR53_SOLTU</name>
<dbReference type="InterPro" id="IPR002182">
    <property type="entry name" value="NB-ARC"/>
</dbReference>
<feature type="domain" description="NB-ARC" evidence="2">
    <location>
        <begin position="66"/>
        <end position="104"/>
    </location>
</feature>
<dbReference type="Proteomes" id="UP000011115">
    <property type="component" value="Unassembled WGS sequence"/>
</dbReference>
<organism evidence="3 4">
    <name type="scientific">Solanum tuberosum</name>
    <name type="common">Potato</name>
    <dbReference type="NCBI Taxonomy" id="4113"/>
    <lineage>
        <taxon>Eukaryota</taxon>
        <taxon>Viridiplantae</taxon>
        <taxon>Streptophyta</taxon>
        <taxon>Embryophyta</taxon>
        <taxon>Tracheophyta</taxon>
        <taxon>Spermatophyta</taxon>
        <taxon>Magnoliopsida</taxon>
        <taxon>eudicotyledons</taxon>
        <taxon>Gunneridae</taxon>
        <taxon>Pentapetalae</taxon>
        <taxon>asterids</taxon>
        <taxon>lamiids</taxon>
        <taxon>Solanales</taxon>
        <taxon>Solanaceae</taxon>
        <taxon>Solanoideae</taxon>
        <taxon>Solaneae</taxon>
        <taxon>Solanum</taxon>
    </lineage>
</organism>
<dbReference type="AlphaFoldDB" id="M0ZR53"/>
<proteinExistence type="predicted"/>
<protein>
    <recommendedName>
        <fullName evidence="2">NB-ARC domain-containing protein</fullName>
    </recommendedName>
</protein>
<dbReference type="PANTHER" id="PTHR33463:SF198">
    <property type="entry name" value="RPP4C3"/>
    <property type="match status" value="1"/>
</dbReference>
<evidence type="ECO:0000256" key="1">
    <source>
        <dbReference type="ARBA" id="ARBA00022821"/>
    </source>
</evidence>
<keyword evidence="1" id="KW-0611">Plant defense</keyword>
<dbReference type="GO" id="GO:0043531">
    <property type="term" value="F:ADP binding"/>
    <property type="evidence" value="ECO:0007669"/>
    <property type="project" value="InterPro"/>
</dbReference>
<keyword evidence="4" id="KW-1185">Reference proteome</keyword>
<dbReference type="InterPro" id="IPR027417">
    <property type="entry name" value="P-loop_NTPase"/>
</dbReference>
<evidence type="ECO:0000313" key="3">
    <source>
        <dbReference type="EnsemblPlants" id="PGSC0003DMT400006328"/>
    </source>
</evidence>
<dbReference type="EnsemblPlants" id="PGSC0003DMT400006328">
    <property type="protein sequence ID" value="PGSC0003DMT400006328"/>
    <property type="gene ID" value="PGSC0003DMG400002474"/>
</dbReference>
<dbReference type="PaxDb" id="4113-PGSC0003DMT400006328"/>
<accession>M0ZR53</accession>
<dbReference type="InterPro" id="IPR050905">
    <property type="entry name" value="Plant_NBS-LRR"/>
</dbReference>
<dbReference type="Gene3D" id="3.40.50.300">
    <property type="entry name" value="P-loop containing nucleotide triphosphate hydrolases"/>
    <property type="match status" value="1"/>
</dbReference>
<dbReference type="eggNOG" id="ENOG502QR92">
    <property type="taxonomic scope" value="Eukaryota"/>
</dbReference>
<dbReference type="InParanoid" id="M0ZR53"/>
<dbReference type="Pfam" id="PF00931">
    <property type="entry name" value="NB-ARC"/>
    <property type="match status" value="1"/>
</dbReference>
<dbReference type="ExpressionAtlas" id="M0ZR53">
    <property type="expression patterns" value="baseline"/>
</dbReference>
<reference evidence="4" key="1">
    <citation type="journal article" date="2011" name="Nature">
        <title>Genome sequence and analysis of the tuber crop potato.</title>
        <authorList>
            <consortium name="The Potato Genome Sequencing Consortium"/>
        </authorList>
    </citation>
    <scope>NUCLEOTIDE SEQUENCE [LARGE SCALE GENOMIC DNA]</scope>
    <source>
        <strain evidence="4">cv. DM1-3 516 R44</strain>
    </source>
</reference>
<dbReference type="PANTHER" id="PTHR33463">
    <property type="entry name" value="NB-ARC DOMAIN-CONTAINING PROTEIN-RELATED"/>
    <property type="match status" value="1"/>
</dbReference>